<reference evidence="1 2" key="1">
    <citation type="journal article" date="2020" name="IScience">
        <title>Genome Sequencing of the Endangered Kingdonia uniflora (Circaeasteraceae, Ranunculales) Reveals Potential Mechanisms of Evolutionary Specialization.</title>
        <authorList>
            <person name="Sun Y."/>
            <person name="Deng T."/>
            <person name="Zhang A."/>
            <person name="Moore M.J."/>
            <person name="Landis J.B."/>
            <person name="Lin N."/>
            <person name="Zhang H."/>
            <person name="Zhang X."/>
            <person name="Huang J."/>
            <person name="Zhang X."/>
            <person name="Sun H."/>
            <person name="Wang H."/>
        </authorList>
    </citation>
    <scope>NUCLEOTIDE SEQUENCE [LARGE SCALE GENOMIC DNA]</scope>
    <source>
        <strain evidence="1">TB1705</strain>
        <tissue evidence="1">Leaf</tissue>
    </source>
</reference>
<dbReference type="EMBL" id="JACGCM010000440">
    <property type="protein sequence ID" value="KAF6172266.1"/>
    <property type="molecule type" value="Genomic_DNA"/>
</dbReference>
<name>A0A7J7NYJ3_9MAGN</name>
<evidence type="ECO:0000313" key="1">
    <source>
        <dbReference type="EMBL" id="KAF6172266.1"/>
    </source>
</evidence>
<sequence length="83" mass="9993">MNSSIINECFLRGVNGYHIVRQIYKMIILRSMILCHKKILKKPYKFNHRCHHPSFYFSPQNSTIDVIIHHFICQPNKFIRGNY</sequence>
<accession>A0A7J7NYJ3</accession>
<organism evidence="1 2">
    <name type="scientific">Kingdonia uniflora</name>
    <dbReference type="NCBI Taxonomy" id="39325"/>
    <lineage>
        <taxon>Eukaryota</taxon>
        <taxon>Viridiplantae</taxon>
        <taxon>Streptophyta</taxon>
        <taxon>Embryophyta</taxon>
        <taxon>Tracheophyta</taxon>
        <taxon>Spermatophyta</taxon>
        <taxon>Magnoliopsida</taxon>
        <taxon>Ranunculales</taxon>
        <taxon>Circaeasteraceae</taxon>
        <taxon>Kingdonia</taxon>
    </lineage>
</organism>
<dbReference type="AlphaFoldDB" id="A0A7J7NYJ3"/>
<dbReference type="Proteomes" id="UP000541444">
    <property type="component" value="Unassembled WGS sequence"/>
</dbReference>
<gene>
    <name evidence="1" type="ORF">GIB67_024888</name>
</gene>
<keyword evidence="2" id="KW-1185">Reference proteome</keyword>
<evidence type="ECO:0000313" key="2">
    <source>
        <dbReference type="Proteomes" id="UP000541444"/>
    </source>
</evidence>
<feature type="non-terminal residue" evidence="1">
    <location>
        <position position="83"/>
    </location>
</feature>
<proteinExistence type="predicted"/>
<protein>
    <submittedName>
        <fullName evidence="1">Uncharacterized protein</fullName>
    </submittedName>
</protein>
<comment type="caution">
    <text evidence="1">The sequence shown here is derived from an EMBL/GenBank/DDBJ whole genome shotgun (WGS) entry which is preliminary data.</text>
</comment>